<dbReference type="STRING" id="717774.Marme_3016"/>
<dbReference type="Gene3D" id="3.40.50.150">
    <property type="entry name" value="Vaccinia Virus protein VP39"/>
    <property type="match status" value="1"/>
</dbReference>
<gene>
    <name evidence="1" type="ordered locus">Marme_3016</name>
</gene>
<dbReference type="InterPro" id="IPR029063">
    <property type="entry name" value="SAM-dependent_MTases_sf"/>
</dbReference>
<name>F2K1K7_MARM1</name>
<dbReference type="EMBL" id="CP002583">
    <property type="protein sequence ID" value="ADZ92237.1"/>
    <property type="molecule type" value="Genomic_DNA"/>
</dbReference>
<organism evidence="1 2">
    <name type="scientific">Marinomonas mediterranea (strain ATCC 700492 / JCM 21426 / NBRC 103028 / MMB-1)</name>
    <dbReference type="NCBI Taxonomy" id="717774"/>
    <lineage>
        <taxon>Bacteria</taxon>
        <taxon>Pseudomonadati</taxon>
        <taxon>Pseudomonadota</taxon>
        <taxon>Gammaproteobacteria</taxon>
        <taxon>Oceanospirillales</taxon>
        <taxon>Oceanospirillaceae</taxon>
        <taxon>Marinomonas</taxon>
    </lineage>
</organism>
<keyword evidence="1" id="KW-0560">Oxidoreductase</keyword>
<dbReference type="Proteomes" id="UP000001062">
    <property type="component" value="Chromosome"/>
</dbReference>
<accession>F2K1K7</accession>
<dbReference type="SUPFAM" id="SSF53335">
    <property type="entry name" value="S-adenosyl-L-methionine-dependent methyltransferases"/>
    <property type="match status" value="1"/>
</dbReference>
<proteinExistence type="predicted"/>
<dbReference type="GO" id="GO:0051213">
    <property type="term" value="F:dioxygenase activity"/>
    <property type="evidence" value="ECO:0007669"/>
    <property type="project" value="UniProtKB-KW"/>
</dbReference>
<dbReference type="RefSeq" id="WP_013662140.1">
    <property type="nucleotide sequence ID" value="NC_015276.1"/>
</dbReference>
<dbReference type="AlphaFoldDB" id="F2K1K7"/>
<sequence length="447" mass="50716">MLDKNASKNDLTLELNELVDVMLDSAPERLIANKSIVDRLVELLCDVTKIELHPALFRDEHATTTSKGRAVSMTTAAQCAEEFMRTQVFIRGAYSAITEQLKGKESIELLYGGTGPFGLIVLPLLHRFAPEQVQLTLLDIHPESLEALEHVIEVLQVSDYIRSIQCVDILEWDAPAKAFDVIVSETMKMLLKDEPQVSIFRHLAPSLKDGGTLIPRQVQLDAWITSDGKERNESHHIGRFFTLDLASSLALSLQSEPKIECSLELPTRQNKVVDLTLTTYIQVYGEEWLYDNQCSLNLTFCINDIEPSESDGKIHFWYEFTRLPRFAFKYDVDANALEKLTLLADPLEQNSIGIPYIKHYWQKHQLIKTGRYNSNTLGNAKCENLEDRCALEHQMLVALNLPLYETLQEVYQSRTEEEFCDFILGKNNGVLNPSQIVEVTQLASQIS</sequence>
<dbReference type="PATRIC" id="fig|717774.3.peg.3106"/>
<keyword evidence="2" id="KW-1185">Reference proteome</keyword>
<dbReference type="KEGG" id="mme:Marme_3016"/>
<evidence type="ECO:0000313" key="2">
    <source>
        <dbReference type="Proteomes" id="UP000001062"/>
    </source>
</evidence>
<dbReference type="eggNOG" id="COG4076">
    <property type="taxonomic scope" value="Bacteria"/>
</dbReference>
<protein>
    <submittedName>
        <fullName evidence="1">Phytanoyl-CoA dioxygenase (PhyH) family</fullName>
    </submittedName>
</protein>
<reference evidence="1 2" key="1">
    <citation type="journal article" date="2012" name="Stand. Genomic Sci.">
        <title>Complete genome sequence of the melanogenic marine bacterium Marinomonas mediterranea type strain (MMB-1(T)).</title>
        <authorList>
            <person name="Lucas-Elio P."/>
            <person name="Goodwin L."/>
            <person name="Woyke T."/>
            <person name="Pitluck S."/>
            <person name="Nolan M."/>
            <person name="Kyrpides N.C."/>
            <person name="Detter J.C."/>
            <person name="Copeland A."/>
            <person name="Teshima H."/>
            <person name="Bruce D."/>
            <person name="Detter C."/>
            <person name="Tapia R."/>
            <person name="Han S."/>
            <person name="Land M.L."/>
            <person name="Ivanova N."/>
            <person name="Mikhailova N."/>
            <person name="Johnston A.W."/>
            <person name="Sanchez-Amat A."/>
        </authorList>
    </citation>
    <scope>NUCLEOTIDE SEQUENCE [LARGE SCALE GENOMIC DNA]</scope>
    <source>
        <strain evidence="2">ATCC 700492 / JCM 21426 / NBRC 103028 / MMB-1</strain>
    </source>
</reference>
<evidence type="ECO:0000313" key="1">
    <source>
        <dbReference type="EMBL" id="ADZ92237.1"/>
    </source>
</evidence>
<dbReference type="HOGENOM" id="CLU_049591_0_0_6"/>
<keyword evidence="1" id="KW-0223">Dioxygenase</keyword>